<sequence length="290" mass="30877">MLSVPLGDRGLRQSDGVFQHVRNLPPLIDALLSGIDRTAVSAVAVSAKPTADEDSYMPVFLAGKLAAVSVADALGVPLLETTHQAGHIRAAMLDNEYAIPKDEPFLAMHLSGGTTDLLSVRLENGTVGEIERIGGCSDLHAGQFVDRVGVRLGLPFPSGSALEQLARAAKLRQIRLPSSVKGLTCSFSGQESQSQRLIEQSEAPEEVAYAVYDCMARTFSKMLLNAMEQTGCQTALLSGGVSGSELLRELLAGRMKKPLLFAGKGRSSDNAIGTALLARDRFMNGEIKRT</sequence>
<evidence type="ECO:0000256" key="3">
    <source>
        <dbReference type="ARBA" id="ARBA00022694"/>
    </source>
</evidence>
<dbReference type="InterPro" id="IPR000905">
    <property type="entry name" value="Gcp-like_dom"/>
</dbReference>
<comment type="caution">
    <text evidence="8">The sequence shown here is derived from an EMBL/GenBank/DDBJ whole genome shotgun (WGS) entry which is preliminary data.</text>
</comment>
<dbReference type="PANTHER" id="PTHR11735:SF11">
    <property type="entry name" value="TRNA THREONYLCARBAMOYLADENOSINE BIOSYNTHESIS PROTEIN TSAB"/>
    <property type="match status" value="1"/>
</dbReference>
<reference evidence="8" key="1">
    <citation type="submission" date="2019-08" db="EMBL/GenBank/DDBJ databases">
        <authorList>
            <person name="Kucharzyk K."/>
            <person name="Murdoch R.W."/>
            <person name="Higgins S."/>
            <person name="Loffler F."/>
        </authorList>
    </citation>
    <scope>NUCLEOTIDE SEQUENCE</scope>
</reference>
<keyword evidence="4" id="KW-0479">Metal-binding</keyword>
<evidence type="ECO:0000256" key="1">
    <source>
        <dbReference type="ARBA" id="ARBA00012156"/>
    </source>
</evidence>
<keyword evidence="5 8" id="KW-0012">Acyltransferase</keyword>
<keyword evidence="2 8" id="KW-0808">Transferase</keyword>
<evidence type="ECO:0000256" key="6">
    <source>
        <dbReference type="ARBA" id="ARBA00048117"/>
    </source>
</evidence>
<dbReference type="GO" id="GO:0005829">
    <property type="term" value="C:cytosol"/>
    <property type="evidence" value="ECO:0007669"/>
    <property type="project" value="TreeGrafter"/>
</dbReference>
<feature type="domain" description="Gcp-like" evidence="7">
    <location>
        <begin position="19"/>
        <end position="252"/>
    </location>
</feature>
<organism evidence="8">
    <name type="scientific">bioreactor metagenome</name>
    <dbReference type="NCBI Taxonomy" id="1076179"/>
    <lineage>
        <taxon>unclassified sequences</taxon>
        <taxon>metagenomes</taxon>
        <taxon>ecological metagenomes</taxon>
    </lineage>
</organism>
<dbReference type="EC" id="2.3.1.234" evidence="1"/>
<dbReference type="AlphaFoldDB" id="A0A645D7B7"/>
<dbReference type="InterPro" id="IPR043129">
    <property type="entry name" value="ATPase_NBD"/>
</dbReference>
<proteinExistence type="predicted"/>
<comment type="catalytic activity">
    <reaction evidence="6">
        <text>L-threonylcarbamoyladenylate + adenosine(37) in tRNA = N(6)-L-threonylcarbamoyladenosine(37) in tRNA + AMP + H(+)</text>
        <dbReference type="Rhea" id="RHEA:37059"/>
        <dbReference type="Rhea" id="RHEA-COMP:10162"/>
        <dbReference type="Rhea" id="RHEA-COMP:10163"/>
        <dbReference type="ChEBI" id="CHEBI:15378"/>
        <dbReference type="ChEBI" id="CHEBI:73682"/>
        <dbReference type="ChEBI" id="CHEBI:74411"/>
        <dbReference type="ChEBI" id="CHEBI:74418"/>
        <dbReference type="ChEBI" id="CHEBI:456215"/>
        <dbReference type="EC" id="2.3.1.234"/>
    </reaction>
</comment>
<keyword evidence="3" id="KW-0819">tRNA processing</keyword>
<dbReference type="GO" id="GO:0008033">
    <property type="term" value="P:tRNA processing"/>
    <property type="evidence" value="ECO:0007669"/>
    <property type="project" value="UniProtKB-KW"/>
</dbReference>
<evidence type="ECO:0000313" key="8">
    <source>
        <dbReference type="EMBL" id="MPM85119.1"/>
    </source>
</evidence>
<dbReference type="Pfam" id="PF00814">
    <property type="entry name" value="TsaD"/>
    <property type="match status" value="1"/>
</dbReference>
<accession>A0A645D7B7</accession>
<dbReference type="Gene3D" id="3.30.420.40">
    <property type="match status" value="2"/>
</dbReference>
<dbReference type="PANTHER" id="PTHR11735">
    <property type="entry name" value="TRNA N6-ADENOSINE THREONYLCARBAMOYLTRANSFERASE"/>
    <property type="match status" value="1"/>
</dbReference>
<gene>
    <name evidence="8" type="primary">tsaD_47</name>
    <name evidence="8" type="ORF">SDC9_132196</name>
</gene>
<evidence type="ECO:0000256" key="5">
    <source>
        <dbReference type="ARBA" id="ARBA00023315"/>
    </source>
</evidence>
<name>A0A645D7B7_9ZZZZ</name>
<evidence type="ECO:0000256" key="4">
    <source>
        <dbReference type="ARBA" id="ARBA00022723"/>
    </source>
</evidence>
<dbReference type="EMBL" id="VSSQ01033500">
    <property type="protein sequence ID" value="MPM85119.1"/>
    <property type="molecule type" value="Genomic_DNA"/>
</dbReference>
<dbReference type="SUPFAM" id="SSF53067">
    <property type="entry name" value="Actin-like ATPase domain"/>
    <property type="match status" value="1"/>
</dbReference>
<protein>
    <recommendedName>
        <fullName evidence="1">N(6)-L-threonylcarbamoyladenine synthase</fullName>
        <ecNumber evidence="1">2.3.1.234</ecNumber>
    </recommendedName>
</protein>
<dbReference type="GO" id="GO:0061711">
    <property type="term" value="F:tRNA N(6)-L-threonylcarbamoyladenine synthase activity"/>
    <property type="evidence" value="ECO:0007669"/>
    <property type="project" value="UniProtKB-EC"/>
</dbReference>
<evidence type="ECO:0000256" key="2">
    <source>
        <dbReference type="ARBA" id="ARBA00022679"/>
    </source>
</evidence>
<dbReference type="PRINTS" id="PR00789">
    <property type="entry name" value="OSIALOPTASE"/>
</dbReference>
<dbReference type="GO" id="GO:0046872">
    <property type="term" value="F:metal ion binding"/>
    <property type="evidence" value="ECO:0007669"/>
    <property type="project" value="UniProtKB-KW"/>
</dbReference>
<dbReference type="InterPro" id="IPR017861">
    <property type="entry name" value="KAE1/TsaD"/>
</dbReference>
<evidence type="ECO:0000259" key="7">
    <source>
        <dbReference type="Pfam" id="PF00814"/>
    </source>
</evidence>